<proteinExistence type="predicted"/>
<protein>
    <submittedName>
        <fullName evidence="2">Ubiquitin-associated and SH3 domain-containing protein B</fullName>
    </submittedName>
</protein>
<dbReference type="Proteomes" id="UP001174909">
    <property type="component" value="Unassembled WGS sequence"/>
</dbReference>
<dbReference type="InterPro" id="IPR051710">
    <property type="entry name" value="Phosphatase_SH3-domain"/>
</dbReference>
<dbReference type="InterPro" id="IPR029033">
    <property type="entry name" value="His_PPase_superfam"/>
</dbReference>
<dbReference type="Pfam" id="PF00300">
    <property type="entry name" value="His_Phos_1"/>
    <property type="match status" value="1"/>
</dbReference>
<keyword evidence="3" id="KW-1185">Reference proteome</keyword>
<evidence type="ECO:0000256" key="1">
    <source>
        <dbReference type="SAM" id="MobiDB-lite"/>
    </source>
</evidence>
<evidence type="ECO:0000313" key="3">
    <source>
        <dbReference type="Proteomes" id="UP001174909"/>
    </source>
</evidence>
<dbReference type="CDD" id="cd07067">
    <property type="entry name" value="HP_PGM_like"/>
    <property type="match status" value="1"/>
</dbReference>
<dbReference type="Gene3D" id="3.40.50.1240">
    <property type="entry name" value="Phosphoglycerate mutase-like"/>
    <property type="match status" value="1"/>
</dbReference>
<comment type="caution">
    <text evidence="2">The sequence shown here is derived from an EMBL/GenBank/DDBJ whole genome shotgun (WGS) entry which is preliminary data.</text>
</comment>
<dbReference type="InterPro" id="IPR013078">
    <property type="entry name" value="His_Pase_superF_clade-1"/>
</dbReference>
<dbReference type="PANTHER" id="PTHR16469">
    <property type="entry name" value="UBIQUITIN-ASSOCIATED AND SH3 DOMAIN-CONTAINING BA-RELATED"/>
    <property type="match status" value="1"/>
</dbReference>
<reference evidence="2" key="1">
    <citation type="submission" date="2023-03" db="EMBL/GenBank/DDBJ databases">
        <authorList>
            <person name="Steffen K."/>
            <person name="Cardenas P."/>
        </authorList>
    </citation>
    <scope>NUCLEOTIDE SEQUENCE</scope>
</reference>
<organism evidence="2 3">
    <name type="scientific">Geodia barretti</name>
    <name type="common">Barrett's horny sponge</name>
    <dbReference type="NCBI Taxonomy" id="519541"/>
    <lineage>
        <taxon>Eukaryota</taxon>
        <taxon>Metazoa</taxon>
        <taxon>Porifera</taxon>
        <taxon>Demospongiae</taxon>
        <taxon>Heteroscleromorpha</taxon>
        <taxon>Tetractinellida</taxon>
        <taxon>Astrophorina</taxon>
        <taxon>Geodiidae</taxon>
        <taxon>Geodia</taxon>
    </lineage>
</organism>
<dbReference type="AlphaFoldDB" id="A0AA35SA18"/>
<feature type="region of interest" description="Disordered" evidence="1">
    <location>
        <begin position="166"/>
        <end position="204"/>
    </location>
</feature>
<dbReference type="EMBL" id="CASHTH010002099">
    <property type="protein sequence ID" value="CAI8024856.1"/>
    <property type="molecule type" value="Genomic_DNA"/>
</dbReference>
<dbReference type="SUPFAM" id="SSF53254">
    <property type="entry name" value="Phosphoglycerate mutase-like"/>
    <property type="match status" value="1"/>
</dbReference>
<evidence type="ECO:0000313" key="2">
    <source>
        <dbReference type="EMBL" id="CAI8024856.1"/>
    </source>
</evidence>
<accession>A0AA35SA18</accession>
<gene>
    <name evidence="2" type="ORF">GBAR_LOCUS14395</name>
</gene>
<name>A0AA35SA18_GEOBA</name>
<sequence length="472" mass="53318">MEQTLYRSGRNGAHKSDPHVTLCQYFQCDDSLVASMIHCLKTSIENLLPSAPKDIRLKRYVAQGYIGLFLEEEEASWLREIMKIFTSEAKKIGLYPGNYVEKVKDSACWMLHRSWLVSGSDSLPAIAKAIRPPSTLRREKREDEPLYDSAAGLLPQQNNVEELYAKVQKPRDRKKANKDSSSAGKEMMVNGSNHTVEDSSPPPLPVSGPRRLFILRHAERVDVTFGKQWIQLSFDPDGYYHRRNLNMPKEVPQRKGGPNDFLKDAPVTEVGLFQARLTGEGMRDQGIRISHVFSSPALRCVQTAHAILQGLGEPGAKIRIENGLFEWLAWCQGGFPTFMTPNDFLKNGLQVDPTYLSQVALNDLKPKETHLEFYKRMYNITRLILKTLGQSSGNVMFVGHAASLEACTRQLVGAQPRSAQELTKMVQKIPYLGMCVAQESEYGKNSTWDFIDPPIPPLTHAPNIRFDWRCLQ</sequence>
<dbReference type="PANTHER" id="PTHR16469:SF27">
    <property type="entry name" value="UBIQUITIN-ASSOCIATED AND SH3 DOMAIN-CONTAINING BA-RELATED"/>
    <property type="match status" value="1"/>
</dbReference>